<evidence type="ECO:0000259" key="7">
    <source>
        <dbReference type="Pfam" id="PF03600"/>
    </source>
</evidence>
<dbReference type="KEGG" id="mmed:Mame_04062"/>
<sequence length="460" mass="49073">MPTYKKLIVAGIAILAIIFAFFPVSFMTPDQARTLGLVLVTLSLWATGLVPPYLASLLFFVIALLLKLAPPEVVFSGFHSAAMWLIFSGLLVAAAIKSSGLSEKIGSALLGRFSGSYVFLISGIFAISIVLSFVMPSSLGRFFLLWPIAAALADGLGFEKGTTGRTAIAIAVTFGCHIPGFALLPSNVPNLVLAGAAQTIYGIDLTYASYMALHFPILGLLKSIIMVVLIVRIFPDTPRPKSDGGKAEVASRPLGWRQWYVVVILVTTLAFWMTDTLHGINPAWVGIAASIALLWPGVGPVGPAEFDKHVNFSVLLFMGGFLALGAVVNFTGLGIVIAHGMERFLPLEPGQDFLNFMSLSLIAFVVGIISILPGVPAVLTPMAGELAELTGFSVMAVLMTQVIGFSTILFPYQSAPLMVGMQVTEQPVAKLMKILLPLAAITALILVPLDFLWWRLLGVI</sequence>
<organism evidence="8 9">
    <name type="scientific">Martelella mediterranea DSM 17316</name>
    <dbReference type="NCBI Taxonomy" id="1122214"/>
    <lineage>
        <taxon>Bacteria</taxon>
        <taxon>Pseudomonadati</taxon>
        <taxon>Pseudomonadota</taxon>
        <taxon>Alphaproteobacteria</taxon>
        <taxon>Hyphomicrobiales</taxon>
        <taxon>Aurantimonadaceae</taxon>
        <taxon>Martelella</taxon>
    </lineage>
</organism>
<feature type="transmembrane region" description="Helical" evidence="6">
    <location>
        <begin position="254"/>
        <end position="273"/>
    </location>
</feature>
<protein>
    <submittedName>
        <fullName evidence="8">Transporter, divalent anion:Na+ symporter (DASS) family</fullName>
    </submittedName>
</protein>
<dbReference type="AlphaFoldDB" id="A0A1U9Z708"/>
<evidence type="ECO:0000256" key="2">
    <source>
        <dbReference type="ARBA" id="ARBA00022448"/>
    </source>
</evidence>
<keyword evidence="9" id="KW-1185">Reference proteome</keyword>
<feature type="transmembrane region" description="Helical" evidence="6">
    <location>
        <begin position="116"/>
        <end position="135"/>
    </location>
</feature>
<feature type="transmembrane region" description="Helical" evidence="6">
    <location>
        <begin position="216"/>
        <end position="234"/>
    </location>
</feature>
<keyword evidence="5 6" id="KW-0472">Membrane</keyword>
<feature type="transmembrane region" description="Helical" evidence="6">
    <location>
        <begin position="164"/>
        <end position="184"/>
    </location>
</feature>
<comment type="subcellular location">
    <subcellularLocation>
        <location evidence="1">Membrane</location>
        <topology evidence="1">Multi-pass membrane protein</topology>
    </subcellularLocation>
</comment>
<feature type="transmembrane region" description="Helical" evidence="6">
    <location>
        <begin position="391"/>
        <end position="414"/>
    </location>
</feature>
<dbReference type="GO" id="GO:0005886">
    <property type="term" value="C:plasma membrane"/>
    <property type="evidence" value="ECO:0007669"/>
    <property type="project" value="TreeGrafter"/>
</dbReference>
<feature type="transmembrane region" description="Helical" evidence="6">
    <location>
        <begin position="434"/>
        <end position="454"/>
    </location>
</feature>
<evidence type="ECO:0000256" key="3">
    <source>
        <dbReference type="ARBA" id="ARBA00022692"/>
    </source>
</evidence>
<dbReference type="eggNOG" id="COG0471">
    <property type="taxonomic scope" value="Bacteria"/>
</dbReference>
<dbReference type="OrthoDB" id="5460483at2"/>
<accession>A0A1U9Z708</accession>
<keyword evidence="2" id="KW-0813">Transport</keyword>
<feature type="domain" description="Citrate transporter-like" evidence="7">
    <location>
        <begin position="44"/>
        <end position="399"/>
    </location>
</feature>
<evidence type="ECO:0000256" key="5">
    <source>
        <dbReference type="ARBA" id="ARBA00023136"/>
    </source>
</evidence>
<feature type="transmembrane region" description="Helical" evidence="6">
    <location>
        <begin position="310"/>
        <end position="337"/>
    </location>
</feature>
<dbReference type="STRING" id="1122214.Mame_04062"/>
<reference evidence="8 9" key="1">
    <citation type="submission" date="2017-03" db="EMBL/GenBank/DDBJ databases">
        <title>Foreign affairs: Plasmid Transfer between Roseobacters and Rhizobia.</title>
        <authorList>
            <person name="Bartling P."/>
            <person name="Bunk B."/>
            <person name="Overmann J."/>
            <person name="Brinkmann H."/>
            <person name="Petersen J."/>
        </authorList>
    </citation>
    <scope>NUCLEOTIDE SEQUENCE [LARGE SCALE GENOMIC DNA]</scope>
    <source>
        <strain evidence="8 9">MACL11</strain>
    </source>
</reference>
<feature type="transmembrane region" description="Helical" evidence="6">
    <location>
        <begin position="142"/>
        <end position="158"/>
    </location>
</feature>
<dbReference type="PANTHER" id="PTHR10283">
    <property type="entry name" value="SOLUTE CARRIER FAMILY 13 MEMBER"/>
    <property type="match status" value="1"/>
</dbReference>
<name>A0A1U9Z708_9HYPH</name>
<evidence type="ECO:0000313" key="9">
    <source>
        <dbReference type="Proteomes" id="UP000191135"/>
    </source>
</evidence>
<evidence type="ECO:0000256" key="4">
    <source>
        <dbReference type="ARBA" id="ARBA00022989"/>
    </source>
</evidence>
<keyword evidence="4 6" id="KW-1133">Transmembrane helix</keyword>
<gene>
    <name evidence="8" type="ORF">Mame_04062</name>
</gene>
<dbReference type="GO" id="GO:0022857">
    <property type="term" value="F:transmembrane transporter activity"/>
    <property type="evidence" value="ECO:0007669"/>
    <property type="project" value="TreeGrafter"/>
</dbReference>
<evidence type="ECO:0000256" key="1">
    <source>
        <dbReference type="ARBA" id="ARBA00004141"/>
    </source>
</evidence>
<feature type="transmembrane region" description="Helical" evidence="6">
    <location>
        <begin position="357"/>
        <end position="379"/>
    </location>
</feature>
<feature type="transmembrane region" description="Helical" evidence="6">
    <location>
        <begin position="7"/>
        <end position="26"/>
    </location>
</feature>
<dbReference type="EMBL" id="CP020330">
    <property type="protein sequence ID" value="AQZ53362.1"/>
    <property type="molecule type" value="Genomic_DNA"/>
</dbReference>
<feature type="transmembrane region" description="Helical" evidence="6">
    <location>
        <begin position="279"/>
        <end position="298"/>
    </location>
</feature>
<evidence type="ECO:0000256" key="6">
    <source>
        <dbReference type="SAM" id="Phobius"/>
    </source>
</evidence>
<dbReference type="RefSeq" id="WP_018066756.1">
    <property type="nucleotide sequence ID" value="NZ_AQWH01000027.1"/>
</dbReference>
<dbReference type="InterPro" id="IPR004680">
    <property type="entry name" value="Cit_transptr-like_dom"/>
</dbReference>
<dbReference type="Pfam" id="PF03600">
    <property type="entry name" value="CitMHS"/>
    <property type="match status" value="1"/>
</dbReference>
<keyword evidence="3 6" id="KW-0812">Transmembrane</keyword>
<evidence type="ECO:0000313" key="8">
    <source>
        <dbReference type="EMBL" id="AQZ53362.1"/>
    </source>
</evidence>
<feature type="transmembrane region" description="Helical" evidence="6">
    <location>
        <begin position="73"/>
        <end position="96"/>
    </location>
</feature>
<feature type="transmembrane region" description="Helical" evidence="6">
    <location>
        <begin position="38"/>
        <end position="66"/>
    </location>
</feature>
<dbReference type="Proteomes" id="UP000191135">
    <property type="component" value="Chromosome"/>
</dbReference>
<proteinExistence type="predicted"/>